<dbReference type="InterPro" id="IPR008816">
    <property type="entry name" value="Gly_zipper_2TM_dom"/>
</dbReference>
<keyword evidence="8" id="KW-1185">Reference proteome</keyword>
<accession>A0A2D2AT68</accession>
<protein>
    <recommendedName>
        <fullName evidence="3">17 kDa surface antigen</fullName>
    </recommendedName>
</protein>
<gene>
    <name evidence="7" type="ORF">CSW64_01480</name>
</gene>
<dbReference type="PROSITE" id="PS51781">
    <property type="entry name" value="SH3B"/>
    <property type="match status" value="1"/>
</dbReference>
<dbReference type="Pfam" id="PF05433">
    <property type="entry name" value="Rick_17kDa_Anti"/>
    <property type="match status" value="1"/>
</dbReference>
<sequence length="209" mass="21260">MVLLTDGDAVEQFVRRPTMTHTKSKIAAIGLAISVAATLGAAPVAAHAQTGVFNCGAEGKKQEGGAAIGAIVGGLLGSQVSKNERAAGAVVGAGLGAAAGSYLGCKAQTNDQRAQGVYTRDGQRLASYVQPARFERANMRMVASTNVSLRAGPSTSTGKVGSLYRGETFQAAAFANGGQWVLVSRDGVGIGYVHAGYVQPAGGYRNASW</sequence>
<dbReference type="InterPro" id="IPR003646">
    <property type="entry name" value="SH3-like_bac-type"/>
</dbReference>
<name>A0A2D2AT68_9CAUL</name>
<dbReference type="EMBL" id="CP024201">
    <property type="protein sequence ID" value="ATQ41173.1"/>
    <property type="molecule type" value="Genomic_DNA"/>
</dbReference>
<evidence type="ECO:0000256" key="5">
    <source>
        <dbReference type="SAM" id="Phobius"/>
    </source>
</evidence>
<dbReference type="OrthoDB" id="7335226at2"/>
<keyword evidence="5" id="KW-0472">Membrane</keyword>
<evidence type="ECO:0000256" key="2">
    <source>
        <dbReference type="ARBA" id="ARBA00008681"/>
    </source>
</evidence>
<organism evidence="7 8">
    <name type="scientific">Caulobacter mirabilis</name>
    <dbReference type="NCBI Taxonomy" id="69666"/>
    <lineage>
        <taxon>Bacteria</taxon>
        <taxon>Pseudomonadati</taxon>
        <taxon>Pseudomonadota</taxon>
        <taxon>Alphaproteobacteria</taxon>
        <taxon>Caulobacterales</taxon>
        <taxon>Caulobacteraceae</taxon>
        <taxon>Caulobacter</taxon>
    </lineage>
</organism>
<evidence type="ECO:0000313" key="7">
    <source>
        <dbReference type="EMBL" id="ATQ41173.1"/>
    </source>
</evidence>
<evidence type="ECO:0000259" key="6">
    <source>
        <dbReference type="PROSITE" id="PS51781"/>
    </source>
</evidence>
<keyword evidence="5" id="KW-0812">Transmembrane</keyword>
<dbReference type="KEGG" id="cmb:CSW64_01480"/>
<keyword evidence="5" id="KW-1133">Transmembrane helix</keyword>
<proteinExistence type="inferred from homology"/>
<dbReference type="Proteomes" id="UP000228945">
    <property type="component" value="Chromosome"/>
</dbReference>
<feature type="domain" description="SH3b" evidence="6">
    <location>
        <begin position="137"/>
        <end position="202"/>
    </location>
</feature>
<dbReference type="AlphaFoldDB" id="A0A2D2AT68"/>
<evidence type="ECO:0000256" key="4">
    <source>
        <dbReference type="ARBA" id="ARBA00023288"/>
    </source>
</evidence>
<dbReference type="Pfam" id="PF08239">
    <property type="entry name" value="SH3_3"/>
    <property type="match status" value="1"/>
</dbReference>
<reference evidence="7 8" key="1">
    <citation type="submission" date="2017-10" db="EMBL/GenBank/DDBJ databases">
        <title>Genome sequence of Caulobacter mirabilis FWC38.</title>
        <authorList>
            <person name="Fiebig A."/>
            <person name="Crosson S."/>
        </authorList>
    </citation>
    <scope>NUCLEOTIDE SEQUENCE [LARGE SCALE GENOMIC DNA]</scope>
    <source>
        <strain evidence="7 8">FWC 38</strain>
    </source>
</reference>
<dbReference type="Gene3D" id="2.30.30.40">
    <property type="entry name" value="SH3 Domains"/>
    <property type="match status" value="1"/>
</dbReference>
<comment type="similarity">
    <text evidence="2">Belongs to the rickettsiale 17 kDa surface antigen family.</text>
</comment>
<evidence type="ECO:0000256" key="3">
    <source>
        <dbReference type="ARBA" id="ARBA00015281"/>
    </source>
</evidence>
<evidence type="ECO:0000256" key="1">
    <source>
        <dbReference type="ARBA" id="ARBA00004459"/>
    </source>
</evidence>
<feature type="transmembrane region" description="Helical" evidence="5">
    <location>
        <begin position="26"/>
        <end position="46"/>
    </location>
</feature>
<keyword evidence="4" id="KW-0449">Lipoprotein</keyword>
<evidence type="ECO:0000313" key="8">
    <source>
        <dbReference type="Proteomes" id="UP000228945"/>
    </source>
</evidence>
<comment type="subcellular location">
    <subcellularLocation>
        <location evidence="1">Cell outer membrane</location>
        <topology evidence="1">Lipid-anchor</topology>
    </subcellularLocation>
</comment>